<accession>A0ABZ2P493</accession>
<name>A0ABZ2P493_9BRAD</name>
<feature type="region of interest" description="Disordered" evidence="1">
    <location>
        <begin position="73"/>
        <end position="112"/>
    </location>
</feature>
<keyword evidence="3" id="KW-1185">Reference proteome</keyword>
<proteinExistence type="predicted"/>
<dbReference type="Proteomes" id="UP001432046">
    <property type="component" value="Chromosome"/>
</dbReference>
<evidence type="ECO:0000313" key="3">
    <source>
        <dbReference type="Proteomes" id="UP001432046"/>
    </source>
</evidence>
<gene>
    <name evidence="2" type="ORF">WDK88_06015</name>
</gene>
<sequence>MIVTTTRIGDDVNLGRIAETAERCGMHGGILASHGKQRQDARMRLDYQLALRDNRHGLASLECPQAGCYMDKVSHSQSDQVRGPRHEARLQEQPLRNFRAAGHAHPASRARA</sequence>
<reference evidence="2" key="2">
    <citation type="submission" date="2024-03" db="EMBL/GenBank/DDBJ databases">
        <authorList>
            <person name="Bromfield E.S.P."/>
            <person name="Cloutier S."/>
        </authorList>
    </citation>
    <scope>NUCLEOTIDE SEQUENCE</scope>
    <source>
        <strain evidence="2">5S5</strain>
    </source>
</reference>
<protein>
    <submittedName>
        <fullName evidence="2">Uncharacterized protein</fullName>
    </submittedName>
</protein>
<reference evidence="2" key="1">
    <citation type="journal article" date="2021" name="Int. J. Syst. Evol. Microbiol.">
        <title>Bradyrhizobium septentrionale sp. nov. (sv. septentrionale) and Bradyrhizobium quebecense sp. nov. (sv. septentrionale) associated with legumes native to Canada possess rearranged symbiosis genes and numerous insertion sequences.</title>
        <authorList>
            <person name="Bromfield E.S.P."/>
            <person name="Cloutier S."/>
        </authorList>
    </citation>
    <scope>NUCLEOTIDE SEQUENCE</scope>
    <source>
        <strain evidence="2">5S5</strain>
    </source>
</reference>
<organism evidence="2 3">
    <name type="scientific">Bradyrhizobium septentrionale</name>
    <dbReference type="NCBI Taxonomy" id="1404411"/>
    <lineage>
        <taxon>Bacteria</taxon>
        <taxon>Pseudomonadati</taxon>
        <taxon>Pseudomonadota</taxon>
        <taxon>Alphaproteobacteria</taxon>
        <taxon>Hyphomicrobiales</taxon>
        <taxon>Nitrobacteraceae</taxon>
        <taxon>Bradyrhizobium</taxon>
    </lineage>
</organism>
<dbReference type="RefSeq" id="WP_338834174.1">
    <property type="nucleotide sequence ID" value="NZ_CP147711.1"/>
</dbReference>
<evidence type="ECO:0000313" key="2">
    <source>
        <dbReference type="EMBL" id="WXC81186.1"/>
    </source>
</evidence>
<evidence type="ECO:0000256" key="1">
    <source>
        <dbReference type="SAM" id="MobiDB-lite"/>
    </source>
</evidence>
<dbReference type="EMBL" id="CP147711">
    <property type="protein sequence ID" value="WXC81186.1"/>
    <property type="molecule type" value="Genomic_DNA"/>
</dbReference>